<reference evidence="11 12" key="1">
    <citation type="submission" date="2017-01" db="EMBL/GenBank/DDBJ databases">
        <authorList>
            <person name="Mah S.A."/>
            <person name="Swanson W.J."/>
            <person name="Moy G.W."/>
            <person name="Vacquier V.D."/>
        </authorList>
    </citation>
    <scope>NUCLEOTIDE SEQUENCE [LARGE SCALE GENOMIC DNA]</scope>
    <source>
        <strain evidence="11 12">GSMNP</strain>
    </source>
</reference>
<comment type="catalytic activity">
    <reaction evidence="1">
        <text>Hydrolysis of (1-&gt;3)-beta-D-glucosidic linkages in (1-&gt;3)-beta-D-glucans.</text>
        <dbReference type="EC" id="3.2.1.39"/>
    </reaction>
</comment>
<dbReference type="Proteomes" id="UP000187283">
    <property type="component" value="Unassembled WGS sequence"/>
</dbReference>
<comment type="caution">
    <text evidence="11">The sequence shown here is derived from an EMBL/GenBank/DDBJ whole genome shotgun (WGS) entry which is preliminary data.</text>
</comment>
<keyword evidence="12" id="KW-1185">Reference proteome</keyword>
<evidence type="ECO:0000259" key="9">
    <source>
        <dbReference type="Pfam" id="PF03639"/>
    </source>
</evidence>
<comment type="similarity">
    <text evidence="2">Belongs to the glycosyl hydrolase 81 family.</text>
</comment>
<dbReference type="InterPro" id="IPR040451">
    <property type="entry name" value="GH81_N"/>
</dbReference>
<feature type="domain" description="Glycosyl hydrolase family 81 N-terminal" evidence="9">
    <location>
        <begin position="22"/>
        <end position="281"/>
    </location>
</feature>
<evidence type="ECO:0000256" key="7">
    <source>
        <dbReference type="ARBA" id="ARBA00023316"/>
    </source>
</evidence>
<evidence type="ECO:0000256" key="1">
    <source>
        <dbReference type="ARBA" id="ARBA00000382"/>
    </source>
</evidence>
<gene>
    <name evidence="11" type="ORF">AYI70_g4445</name>
</gene>
<keyword evidence="6" id="KW-0326">Glycosidase</keyword>
<name>A0A1R1XZA6_9FUNG</name>
<evidence type="ECO:0000256" key="8">
    <source>
        <dbReference type="ARBA" id="ARBA00023326"/>
    </source>
</evidence>
<organism evidence="11 12">
    <name type="scientific">Smittium culicis</name>
    <dbReference type="NCBI Taxonomy" id="133412"/>
    <lineage>
        <taxon>Eukaryota</taxon>
        <taxon>Fungi</taxon>
        <taxon>Fungi incertae sedis</taxon>
        <taxon>Zoopagomycota</taxon>
        <taxon>Kickxellomycotina</taxon>
        <taxon>Harpellomycetes</taxon>
        <taxon>Harpellales</taxon>
        <taxon>Legeriomycetaceae</taxon>
        <taxon>Smittium</taxon>
    </lineage>
</organism>
<dbReference type="GO" id="GO:0042973">
    <property type="term" value="F:glucan endo-1,3-beta-D-glucosidase activity"/>
    <property type="evidence" value="ECO:0007669"/>
    <property type="project" value="UniProtKB-EC"/>
</dbReference>
<sequence>MFDTPFKTRKNSDKPNQLWGSISKPYPTNKWWLNLVMGEGIEKIYPYPYTAQANENGVAFYPSEFQASNATIESIPSYSNWLISSKGGFIKREIYEYDDLMVKLIFKGEKDDKNYMISYLLKGSPYMTFYYNSLIPVLKHKGTSIVALEVRDSENKGYVVNLSNGSKYAIFSSEPITFNVVKNKKDFLIISHIDANFDTLYIHSMAIPVSAHVEFKDNSIIHKYKVSDENESKNLLLLAHPHHIDSLDCLEYAENLDNYSSLRGEMVGVIGNVWNLVYDKLSGSSVKSMHERKIDGEYLEKIKESLENEILYKYEEYESRNIYFFGKKLARLARLALIANQVDSNDVKEKAIKELKTQITKLFDYEVDNPLFYDTTWGGICSGDGMNSKDNDFGNGIYNDHSYHYGYYLYALYSIIEIKGIHDEWIQSYMKKIIFLAKEFTSSQNNEYFTKFRHFDFYDGNSWVNGFLVHENSRNMESTSESVNAYYSSYLLYSKLNMTTDAHISDLLLTSEIKSSQKYWQIKDDSIYNKKFAENKVVGILWESHVQYDTWFGSRPEYIYGIQLLPYTPISFELLSKEWLNNAWDTIKTRVYNQKKVSDEWSGLIQMAGAIVDSSINSKTFEGIKSYDNGNSKSNALWWIYNCKYN</sequence>
<evidence type="ECO:0000256" key="3">
    <source>
        <dbReference type="ARBA" id="ARBA00012780"/>
    </source>
</evidence>
<dbReference type="EC" id="3.2.1.39" evidence="3"/>
<evidence type="ECO:0000256" key="5">
    <source>
        <dbReference type="ARBA" id="ARBA00023277"/>
    </source>
</evidence>
<evidence type="ECO:0000256" key="2">
    <source>
        <dbReference type="ARBA" id="ARBA00010730"/>
    </source>
</evidence>
<dbReference type="GO" id="GO:0000272">
    <property type="term" value="P:polysaccharide catabolic process"/>
    <property type="evidence" value="ECO:0007669"/>
    <property type="project" value="UniProtKB-KW"/>
</dbReference>
<dbReference type="InterPro" id="IPR005200">
    <property type="entry name" value="Endo-beta-glucanase"/>
</dbReference>
<dbReference type="Pfam" id="PF17652">
    <property type="entry name" value="Glyco_hydro81C"/>
    <property type="match status" value="1"/>
</dbReference>
<protein>
    <recommendedName>
        <fullName evidence="3">glucan endo-1,3-beta-D-glucosidase</fullName>
        <ecNumber evidence="3">3.2.1.39</ecNumber>
    </recommendedName>
</protein>
<dbReference type="OrthoDB" id="5564154at2759"/>
<accession>A0A1R1XZA6</accession>
<feature type="domain" description="Glycosyl hydrolase family 81 C-terminal" evidence="10">
    <location>
        <begin position="297"/>
        <end position="639"/>
    </location>
</feature>
<dbReference type="PROSITE" id="PS52008">
    <property type="entry name" value="GH81"/>
    <property type="match status" value="1"/>
</dbReference>
<keyword evidence="5" id="KW-0119">Carbohydrate metabolism</keyword>
<keyword evidence="8" id="KW-0624">Polysaccharide degradation</keyword>
<dbReference type="EMBL" id="LSSN01001371">
    <property type="protein sequence ID" value="OMJ19899.1"/>
    <property type="molecule type" value="Genomic_DNA"/>
</dbReference>
<dbReference type="Gene3D" id="2.70.98.30">
    <property type="entry name" value="Golgi alpha-mannosidase II, domain 4"/>
    <property type="match status" value="1"/>
</dbReference>
<evidence type="ECO:0000256" key="6">
    <source>
        <dbReference type="ARBA" id="ARBA00023295"/>
    </source>
</evidence>
<keyword evidence="7" id="KW-0961">Cell wall biogenesis/degradation</keyword>
<keyword evidence="4" id="KW-0378">Hydrolase</keyword>
<dbReference type="GO" id="GO:0071555">
    <property type="term" value="P:cell wall organization"/>
    <property type="evidence" value="ECO:0007669"/>
    <property type="project" value="UniProtKB-KW"/>
</dbReference>
<evidence type="ECO:0000313" key="12">
    <source>
        <dbReference type="Proteomes" id="UP000187283"/>
    </source>
</evidence>
<dbReference type="Pfam" id="PF03639">
    <property type="entry name" value="Glyco_hydro_81"/>
    <property type="match status" value="1"/>
</dbReference>
<evidence type="ECO:0000259" key="10">
    <source>
        <dbReference type="Pfam" id="PF17652"/>
    </source>
</evidence>
<evidence type="ECO:0000313" key="11">
    <source>
        <dbReference type="EMBL" id="OMJ19899.1"/>
    </source>
</evidence>
<proteinExistence type="inferred from homology"/>
<dbReference type="GO" id="GO:0052861">
    <property type="term" value="F:endo-1,3(4)-beta-glucanase activity"/>
    <property type="evidence" value="ECO:0007669"/>
    <property type="project" value="InterPro"/>
</dbReference>
<dbReference type="AlphaFoldDB" id="A0A1R1XZA6"/>
<dbReference type="PANTHER" id="PTHR31983">
    <property type="entry name" value="ENDO-1,3(4)-BETA-GLUCANASE 1"/>
    <property type="match status" value="1"/>
</dbReference>
<dbReference type="InterPro" id="IPR040720">
    <property type="entry name" value="GH81_C"/>
</dbReference>
<dbReference type="PANTHER" id="PTHR31983:SF0">
    <property type="entry name" value="GLUCAN ENDO-1,3-BETA-D-GLUCOSIDASE 2"/>
    <property type="match status" value="1"/>
</dbReference>
<evidence type="ECO:0000256" key="4">
    <source>
        <dbReference type="ARBA" id="ARBA00022801"/>
    </source>
</evidence>